<accession>A0A0F3PAW2</accession>
<dbReference type="PANTHER" id="PTHR43507:SF1">
    <property type="entry name" value="NADH-UBIQUINONE OXIDOREDUCTASE CHAIN 4"/>
    <property type="match status" value="1"/>
</dbReference>
<evidence type="ECO:0000256" key="8">
    <source>
        <dbReference type="ARBA" id="ARBA00032798"/>
    </source>
</evidence>
<keyword evidence="6 11" id="KW-0472">Membrane</keyword>
<dbReference type="RefSeq" id="WP_045916579.1">
    <property type="nucleotide sequence ID" value="NZ_LAOA01000004.1"/>
</dbReference>
<feature type="transmembrane region" description="Helical" evidence="11">
    <location>
        <begin position="312"/>
        <end position="334"/>
    </location>
</feature>
<gene>
    <name evidence="13" type="ORF">OTSTA716_0211</name>
</gene>
<dbReference type="PRINTS" id="PR01437">
    <property type="entry name" value="NUOXDRDTASE4"/>
</dbReference>
<evidence type="ECO:0000313" key="13">
    <source>
        <dbReference type="EMBL" id="KJV77470.1"/>
    </source>
</evidence>
<evidence type="ECO:0000256" key="4">
    <source>
        <dbReference type="ARBA" id="ARBA00022692"/>
    </source>
</evidence>
<feature type="transmembrane region" description="Helical" evidence="11">
    <location>
        <begin position="176"/>
        <end position="195"/>
    </location>
</feature>
<evidence type="ECO:0000256" key="7">
    <source>
        <dbReference type="ARBA" id="ARBA00031584"/>
    </source>
</evidence>
<evidence type="ECO:0000256" key="11">
    <source>
        <dbReference type="SAM" id="Phobius"/>
    </source>
</evidence>
<feature type="transmembrane region" description="Helical" evidence="11">
    <location>
        <begin position="123"/>
        <end position="139"/>
    </location>
</feature>
<dbReference type="Pfam" id="PF00361">
    <property type="entry name" value="Proton_antipo_M"/>
    <property type="match status" value="1"/>
</dbReference>
<feature type="transmembrane region" description="Helical" evidence="11">
    <location>
        <begin position="255"/>
        <end position="278"/>
    </location>
</feature>
<feature type="transmembrane region" description="Helical" evidence="11">
    <location>
        <begin position="459"/>
        <end position="478"/>
    </location>
</feature>
<dbReference type="NCBIfam" id="TIGR01972">
    <property type="entry name" value="NDH_I_M"/>
    <property type="match status" value="1"/>
</dbReference>
<evidence type="ECO:0000256" key="10">
    <source>
        <dbReference type="RuleBase" id="RU000320"/>
    </source>
</evidence>
<reference evidence="13 14" key="1">
    <citation type="submission" date="2015-01" db="EMBL/GenBank/DDBJ databases">
        <title>Genome Sequencing of Rickettsiales.</title>
        <authorList>
            <person name="Daugherty S.C."/>
            <person name="Su Q."/>
            <person name="Abolude K."/>
            <person name="Beier-Sexton M."/>
            <person name="Carlyon J.A."/>
            <person name="Carter R."/>
            <person name="Day N.P."/>
            <person name="Dumler S.J."/>
            <person name="Dyachenko V."/>
            <person name="Godinez A."/>
            <person name="Kurtti T.J."/>
            <person name="Lichay M."/>
            <person name="Mullins K.E."/>
            <person name="Ott S."/>
            <person name="Pappas-Brown V."/>
            <person name="Paris D.H."/>
            <person name="Patel P."/>
            <person name="Richards A.L."/>
            <person name="Sadzewicz L."/>
            <person name="Sears K."/>
            <person name="Seidman D."/>
            <person name="Sengamalay N."/>
            <person name="Stenos J."/>
            <person name="Tallon L.J."/>
            <person name="Vincent G."/>
            <person name="Fraser C.M."/>
            <person name="Munderloh U."/>
            <person name="Dunning-Hotopp J.C."/>
        </authorList>
    </citation>
    <scope>NUCLEOTIDE SEQUENCE [LARGE SCALE GENOMIC DNA]</scope>
    <source>
        <strain evidence="13 14">TA716</strain>
    </source>
</reference>
<dbReference type="GO" id="GO:0012505">
    <property type="term" value="C:endomembrane system"/>
    <property type="evidence" value="ECO:0007669"/>
    <property type="project" value="UniProtKB-SubCell"/>
</dbReference>
<evidence type="ECO:0000256" key="1">
    <source>
        <dbReference type="ARBA" id="ARBA00004127"/>
    </source>
</evidence>
<comment type="caution">
    <text evidence="13">The sequence shown here is derived from an EMBL/GenBank/DDBJ whole genome shotgun (WGS) entry which is preliminary data.</text>
</comment>
<feature type="transmembrane region" description="Helical" evidence="11">
    <location>
        <begin position="40"/>
        <end position="61"/>
    </location>
</feature>
<dbReference type="InterPro" id="IPR001750">
    <property type="entry name" value="ND/Mrp_TM"/>
</dbReference>
<dbReference type="AlphaFoldDB" id="A0A0F3PAW2"/>
<feature type="transmembrane region" description="Helical" evidence="11">
    <location>
        <begin position="215"/>
        <end position="234"/>
    </location>
</feature>
<dbReference type="GO" id="GO:0015990">
    <property type="term" value="P:electron transport coupled proton transport"/>
    <property type="evidence" value="ECO:0007669"/>
    <property type="project" value="TreeGrafter"/>
</dbReference>
<evidence type="ECO:0000259" key="12">
    <source>
        <dbReference type="Pfam" id="PF00361"/>
    </source>
</evidence>
<feature type="transmembrane region" description="Helical" evidence="11">
    <location>
        <begin position="340"/>
        <end position="361"/>
    </location>
</feature>
<comment type="catalytic activity">
    <reaction evidence="9">
        <text>a quinone + NADH + 5 H(+)(in) = a quinol + NAD(+) + 4 H(+)(out)</text>
        <dbReference type="Rhea" id="RHEA:57888"/>
        <dbReference type="ChEBI" id="CHEBI:15378"/>
        <dbReference type="ChEBI" id="CHEBI:24646"/>
        <dbReference type="ChEBI" id="CHEBI:57540"/>
        <dbReference type="ChEBI" id="CHEBI:57945"/>
        <dbReference type="ChEBI" id="CHEBI:132124"/>
    </reaction>
</comment>
<dbReference type="Proteomes" id="UP000033671">
    <property type="component" value="Unassembled WGS sequence"/>
</dbReference>
<dbReference type="GO" id="GO:0016020">
    <property type="term" value="C:membrane"/>
    <property type="evidence" value="ECO:0007669"/>
    <property type="project" value="UniProtKB-SubCell"/>
</dbReference>
<keyword evidence="5 11" id="KW-1133">Transmembrane helix</keyword>
<keyword evidence="4 10" id="KW-0812">Transmembrane</keyword>
<protein>
    <recommendedName>
        <fullName evidence="3">NADH-quinone oxidoreductase subunit M</fullName>
    </recommendedName>
    <alternativeName>
        <fullName evidence="7">NADH dehydrogenase I subunit M</fullName>
    </alternativeName>
    <alternativeName>
        <fullName evidence="8">NDH-1 subunit M</fullName>
    </alternativeName>
</protein>
<dbReference type="PATRIC" id="fig|1359175.3.peg.2029"/>
<feature type="transmembrane region" description="Helical" evidence="11">
    <location>
        <begin position="6"/>
        <end position="28"/>
    </location>
</feature>
<evidence type="ECO:0000256" key="2">
    <source>
        <dbReference type="ARBA" id="ARBA00009025"/>
    </source>
</evidence>
<feature type="transmembrane region" description="Helical" evidence="11">
    <location>
        <begin position="93"/>
        <end position="116"/>
    </location>
</feature>
<dbReference type="EMBL" id="LAOA01000004">
    <property type="protein sequence ID" value="KJV77470.1"/>
    <property type="molecule type" value="Genomic_DNA"/>
</dbReference>
<evidence type="ECO:0000256" key="6">
    <source>
        <dbReference type="ARBA" id="ARBA00023136"/>
    </source>
</evidence>
<comment type="subcellular location">
    <subcellularLocation>
        <location evidence="1">Endomembrane system</location>
        <topology evidence="1">Multi-pass membrane protein</topology>
    </subcellularLocation>
    <subcellularLocation>
        <location evidence="10">Membrane</location>
        <topology evidence="10">Multi-pass membrane protein</topology>
    </subcellularLocation>
</comment>
<feature type="transmembrane region" description="Helical" evidence="11">
    <location>
        <begin position="145"/>
        <end position="164"/>
    </location>
</feature>
<dbReference type="InterPro" id="IPR010227">
    <property type="entry name" value="NADH_Q_OxRdtase_chainM/4"/>
</dbReference>
<feature type="transmembrane region" description="Helical" evidence="11">
    <location>
        <begin position="409"/>
        <end position="438"/>
    </location>
</feature>
<feature type="domain" description="NADH:quinone oxidoreductase/Mrp antiporter transmembrane" evidence="12">
    <location>
        <begin position="140"/>
        <end position="427"/>
    </location>
</feature>
<organism evidence="13 14">
    <name type="scientific">Orientia tsutsugamushi str. TA716</name>
    <dbReference type="NCBI Taxonomy" id="1359175"/>
    <lineage>
        <taxon>Bacteria</taxon>
        <taxon>Pseudomonadati</taxon>
        <taxon>Pseudomonadota</taxon>
        <taxon>Alphaproteobacteria</taxon>
        <taxon>Rickettsiales</taxon>
        <taxon>Rickettsiaceae</taxon>
        <taxon>Rickettsieae</taxon>
        <taxon>Orientia</taxon>
    </lineage>
</organism>
<name>A0A0F3PAW2_ORITS</name>
<sequence length="499" mass="55194">MPIIVTQDIPILSVCISLPLSALIILLLMRLSNYFNKLVYVKFIVLLSSVLTLLCTIYLLVQFDNTAHTYQFVELYSIFKLIGLNYHVGVDGISIFFIALTALLTLLSIVISIFTVKKKLEDNLLCFLLIESLVIGAFSSMNLLLFFMFFEASLFPIFLLIGIWGSDNRIYAALKFFLYSFIGSVFFLVAIIYIHTYTGTLEIAELYDLMPKFDISVQMLLWLSIFVAFAIKIPMLPLHSWLPDAHVEAPTGGSVMLAGILLKLGGFGLLRICLPMLPAASQKFSSIAMIFSVAAIIYFSIIAFQQIDIKKAIAYSSIAHMGYVTVGIFSLNTYGIQGAIFQMLSHGLISPALFMIIGILYDRTHTREIRFYGGLAIKMTKLASIFMAAVLGSIGVPGTSGFIGEFLVLLGAITASPLIGSFAILGVLLGAVYMLSLYRRIMLGEITNQRVYQLNDISLSEKVAVLPLIVAMFIIGVYPKFVLNILLIPAKNLSNLFII</sequence>
<dbReference type="GO" id="GO:0008137">
    <property type="term" value="F:NADH dehydrogenase (ubiquinone) activity"/>
    <property type="evidence" value="ECO:0007669"/>
    <property type="project" value="InterPro"/>
</dbReference>
<dbReference type="GO" id="GO:0003954">
    <property type="term" value="F:NADH dehydrogenase activity"/>
    <property type="evidence" value="ECO:0007669"/>
    <property type="project" value="TreeGrafter"/>
</dbReference>
<comment type="similarity">
    <text evidence="2">Belongs to the complex I subunit 4 family.</text>
</comment>
<feature type="transmembrane region" description="Helical" evidence="11">
    <location>
        <begin position="382"/>
        <end position="403"/>
    </location>
</feature>
<dbReference type="InterPro" id="IPR003918">
    <property type="entry name" value="NADH_UbQ_OxRdtase"/>
</dbReference>
<evidence type="ECO:0000313" key="14">
    <source>
        <dbReference type="Proteomes" id="UP000033671"/>
    </source>
</evidence>
<evidence type="ECO:0000256" key="9">
    <source>
        <dbReference type="ARBA" id="ARBA00047712"/>
    </source>
</evidence>
<dbReference type="GO" id="GO:0048039">
    <property type="term" value="F:ubiquinone binding"/>
    <property type="evidence" value="ECO:0007669"/>
    <property type="project" value="TreeGrafter"/>
</dbReference>
<dbReference type="PANTHER" id="PTHR43507">
    <property type="entry name" value="NADH-UBIQUINONE OXIDOREDUCTASE CHAIN 4"/>
    <property type="match status" value="1"/>
</dbReference>
<evidence type="ECO:0000256" key="5">
    <source>
        <dbReference type="ARBA" id="ARBA00022989"/>
    </source>
</evidence>
<evidence type="ECO:0000256" key="3">
    <source>
        <dbReference type="ARBA" id="ARBA00019906"/>
    </source>
</evidence>
<dbReference type="NCBIfam" id="NF004504">
    <property type="entry name" value="PRK05846.2-3"/>
    <property type="match status" value="1"/>
</dbReference>
<feature type="transmembrane region" description="Helical" evidence="11">
    <location>
        <begin position="284"/>
        <end position="305"/>
    </location>
</feature>
<proteinExistence type="inferred from homology"/>
<dbReference type="GO" id="GO:0042773">
    <property type="term" value="P:ATP synthesis coupled electron transport"/>
    <property type="evidence" value="ECO:0007669"/>
    <property type="project" value="InterPro"/>
</dbReference>